<name>A0AA35QU55_GEOBA</name>
<dbReference type="FunFam" id="3.30.160.60:FF:001977">
    <property type="entry name" value="Krueppel-like factor 17"/>
    <property type="match status" value="1"/>
</dbReference>
<keyword evidence="4" id="KW-0862">Zinc</keyword>
<evidence type="ECO:0000256" key="6">
    <source>
        <dbReference type="SAM" id="MobiDB-lite"/>
    </source>
</evidence>
<dbReference type="InterPro" id="IPR013087">
    <property type="entry name" value="Znf_C2H2_type"/>
</dbReference>
<keyword evidence="2" id="KW-0677">Repeat</keyword>
<dbReference type="PROSITE" id="PS00028">
    <property type="entry name" value="ZINC_FINGER_C2H2_1"/>
    <property type="match status" value="3"/>
</dbReference>
<reference evidence="8" key="1">
    <citation type="submission" date="2023-03" db="EMBL/GenBank/DDBJ databases">
        <authorList>
            <person name="Steffen K."/>
            <person name="Cardenas P."/>
        </authorList>
    </citation>
    <scope>NUCLEOTIDE SEQUENCE</scope>
</reference>
<dbReference type="FunFam" id="3.30.160.60:FF:000624">
    <property type="entry name" value="zinc finger protein 697"/>
    <property type="match status" value="1"/>
</dbReference>
<comment type="caution">
    <text evidence="8">The sequence shown here is derived from an EMBL/GenBank/DDBJ whole genome shotgun (WGS) entry which is preliminary data.</text>
</comment>
<feature type="compositionally biased region" description="Pro residues" evidence="6">
    <location>
        <begin position="34"/>
        <end position="43"/>
    </location>
</feature>
<feature type="region of interest" description="Disordered" evidence="6">
    <location>
        <begin position="237"/>
        <end position="256"/>
    </location>
</feature>
<dbReference type="PANTHER" id="PTHR23235">
    <property type="entry name" value="KRUEPPEL-LIKE TRANSCRIPTION FACTOR"/>
    <property type="match status" value="1"/>
</dbReference>
<dbReference type="AlphaFoldDB" id="A0AA35QU55"/>
<dbReference type="Pfam" id="PF00096">
    <property type="entry name" value="zf-C2H2"/>
    <property type="match status" value="3"/>
</dbReference>
<keyword evidence="3 5" id="KW-0863">Zinc-finger</keyword>
<dbReference type="GO" id="GO:0008270">
    <property type="term" value="F:zinc ion binding"/>
    <property type="evidence" value="ECO:0007669"/>
    <property type="project" value="UniProtKB-KW"/>
</dbReference>
<dbReference type="SUPFAM" id="SSF57667">
    <property type="entry name" value="beta-beta-alpha zinc fingers"/>
    <property type="match status" value="2"/>
</dbReference>
<keyword evidence="1" id="KW-0479">Metal-binding</keyword>
<protein>
    <submittedName>
        <fullName evidence="8">Krueppel-like factor 7</fullName>
    </submittedName>
</protein>
<feature type="compositionally biased region" description="Basic and acidic residues" evidence="6">
    <location>
        <begin position="54"/>
        <end position="63"/>
    </location>
</feature>
<organism evidence="8 9">
    <name type="scientific">Geodia barretti</name>
    <name type="common">Barrett's horny sponge</name>
    <dbReference type="NCBI Taxonomy" id="519541"/>
    <lineage>
        <taxon>Eukaryota</taxon>
        <taxon>Metazoa</taxon>
        <taxon>Porifera</taxon>
        <taxon>Demospongiae</taxon>
        <taxon>Heteroscleromorpha</taxon>
        <taxon>Tetractinellida</taxon>
        <taxon>Astrophorina</taxon>
        <taxon>Geodiidae</taxon>
        <taxon>Geodia</taxon>
    </lineage>
</organism>
<evidence type="ECO:0000256" key="5">
    <source>
        <dbReference type="PROSITE-ProRule" id="PRU00042"/>
    </source>
</evidence>
<dbReference type="PROSITE" id="PS50157">
    <property type="entry name" value="ZINC_FINGER_C2H2_2"/>
    <property type="match status" value="3"/>
</dbReference>
<dbReference type="GO" id="GO:0000981">
    <property type="term" value="F:DNA-binding transcription factor activity, RNA polymerase II-specific"/>
    <property type="evidence" value="ECO:0007669"/>
    <property type="project" value="TreeGrafter"/>
</dbReference>
<proteinExistence type="predicted"/>
<feature type="region of interest" description="Disordered" evidence="6">
    <location>
        <begin position="102"/>
        <end position="121"/>
    </location>
</feature>
<dbReference type="Gene3D" id="3.30.160.60">
    <property type="entry name" value="Classic Zinc Finger"/>
    <property type="match status" value="3"/>
</dbReference>
<dbReference type="SMART" id="SM00355">
    <property type="entry name" value="ZnF_C2H2"/>
    <property type="match status" value="3"/>
</dbReference>
<dbReference type="PANTHER" id="PTHR23235:SF77">
    <property type="entry name" value="KRUEPPEL-LIKE FACTOR 7"/>
    <property type="match status" value="1"/>
</dbReference>
<keyword evidence="9" id="KW-1185">Reference proteome</keyword>
<evidence type="ECO:0000313" key="8">
    <source>
        <dbReference type="EMBL" id="CAI7991909.1"/>
    </source>
</evidence>
<feature type="region of interest" description="Disordered" evidence="6">
    <location>
        <begin position="32"/>
        <end position="63"/>
    </location>
</feature>
<dbReference type="InterPro" id="IPR036236">
    <property type="entry name" value="Znf_C2H2_sf"/>
</dbReference>
<accession>A0AA35QU55</accession>
<dbReference type="EMBL" id="CASHTH010000131">
    <property type="protein sequence ID" value="CAI7991909.1"/>
    <property type="molecule type" value="Genomic_DNA"/>
</dbReference>
<evidence type="ECO:0000256" key="4">
    <source>
        <dbReference type="ARBA" id="ARBA00022833"/>
    </source>
</evidence>
<evidence type="ECO:0000256" key="1">
    <source>
        <dbReference type="ARBA" id="ARBA00022723"/>
    </source>
</evidence>
<evidence type="ECO:0000313" key="9">
    <source>
        <dbReference type="Proteomes" id="UP001174909"/>
    </source>
</evidence>
<evidence type="ECO:0000259" key="7">
    <source>
        <dbReference type="PROSITE" id="PS50157"/>
    </source>
</evidence>
<feature type="domain" description="C2H2-type" evidence="7">
    <location>
        <begin position="352"/>
        <end position="375"/>
    </location>
</feature>
<sequence>MAVAMCAPPPPLALGHCSGPVVDSADRFYKFGTPSPPSVPEYSPPSCYSELEESGFHSDEEMQKTRNEMTCYLGSNSDDDASSASDIDEILREIDITEDLSSPSPVAIKSEFSPPPPKPGVPLRDHPIEVKTELNVSCSSPGTQPLQHFPYATTTPPPPPSYVATEHVTTQKSVAFSARRSAGRMVELPSPPYSQNTTMVNINLNVNAQAYTYQARNSIYTTSSSGVPLPLQHYSTPANVITPPNSNPPSPLKDQPLYPQLLAQTLPPYTPYDLMNAVYYYAKPPQRNKRVHRCSYPGCNKVYTKSSHLKAHQRTHTGEKPYKCNWEGCSWKFARSDELTRHMRKHTGVKPFKCQHCERAFARSDHLALHLKRHQ</sequence>
<dbReference type="FunFam" id="3.30.160.60:FF:000021">
    <property type="entry name" value="Basic krueppel-like factor 3"/>
    <property type="match status" value="1"/>
</dbReference>
<evidence type="ECO:0000256" key="3">
    <source>
        <dbReference type="ARBA" id="ARBA00022771"/>
    </source>
</evidence>
<dbReference type="Proteomes" id="UP001174909">
    <property type="component" value="Unassembled WGS sequence"/>
</dbReference>
<dbReference type="GO" id="GO:0000978">
    <property type="term" value="F:RNA polymerase II cis-regulatory region sequence-specific DNA binding"/>
    <property type="evidence" value="ECO:0007669"/>
    <property type="project" value="TreeGrafter"/>
</dbReference>
<feature type="domain" description="C2H2-type" evidence="7">
    <location>
        <begin position="292"/>
        <end position="321"/>
    </location>
</feature>
<feature type="domain" description="C2H2-type" evidence="7">
    <location>
        <begin position="322"/>
        <end position="351"/>
    </location>
</feature>
<evidence type="ECO:0000256" key="2">
    <source>
        <dbReference type="ARBA" id="ARBA00022737"/>
    </source>
</evidence>
<gene>
    <name evidence="8" type="ORF">GBAR_LOCUS852</name>
</gene>